<feature type="transmembrane region" description="Helical" evidence="6">
    <location>
        <begin position="194"/>
        <end position="215"/>
    </location>
</feature>
<feature type="transmembrane region" description="Helical" evidence="6">
    <location>
        <begin position="99"/>
        <end position="117"/>
    </location>
</feature>
<dbReference type="InterPro" id="IPR002781">
    <property type="entry name" value="TM_pro_TauE-like"/>
</dbReference>
<evidence type="ECO:0000256" key="4">
    <source>
        <dbReference type="ARBA" id="ARBA00022989"/>
    </source>
</evidence>
<feature type="transmembrane region" description="Helical" evidence="6">
    <location>
        <begin position="72"/>
        <end position="93"/>
    </location>
</feature>
<dbReference type="PANTHER" id="PTHR43701">
    <property type="entry name" value="MEMBRANE TRANSPORTER PROTEIN MJ0441-RELATED"/>
    <property type="match status" value="1"/>
</dbReference>
<accession>A0A1H4PS41</accession>
<dbReference type="AlphaFoldDB" id="A0A1H4PS41"/>
<feature type="transmembrane region" description="Helical" evidence="6">
    <location>
        <begin position="253"/>
        <end position="273"/>
    </location>
</feature>
<evidence type="ECO:0000256" key="3">
    <source>
        <dbReference type="ARBA" id="ARBA00022692"/>
    </source>
</evidence>
<keyword evidence="4 6" id="KW-1133">Transmembrane helix</keyword>
<evidence type="ECO:0000313" key="7">
    <source>
        <dbReference type="EMBL" id="SEC10074.1"/>
    </source>
</evidence>
<sequence>MNEHSLLGAGLGALIGAILALTGAGGGILAVPLLVFGLGLSMVEAAPIGLLAVGLAASVGAVLGLRQGIVRYRAAGFVASIGILMAPLGLWLAHRLPNLPLALLFSLVLLYACGRILRKASLELKQGRAAPRPAFLPCVLNPAQGRLRWTLPCARALTVTGMFSGLLSGLLGVGGGFVIIPALSRYTNLDSKSIVATSLAVIALVSLGSVITASLSGVMHWAVGAPFALGAVVGLVLGRQVASHLAGPRLQQLFAITGLLAALLLAGGALGWLSR</sequence>
<organism evidence="7 8">
    <name type="scientific">Pseudomonas saponiphila</name>
    <dbReference type="NCBI Taxonomy" id="556534"/>
    <lineage>
        <taxon>Bacteria</taxon>
        <taxon>Pseudomonadati</taxon>
        <taxon>Pseudomonadota</taxon>
        <taxon>Gammaproteobacteria</taxon>
        <taxon>Pseudomonadales</taxon>
        <taxon>Pseudomonadaceae</taxon>
        <taxon>Pseudomonas</taxon>
    </lineage>
</organism>
<reference evidence="8" key="1">
    <citation type="submission" date="2016-10" db="EMBL/GenBank/DDBJ databases">
        <authorList>
            <person name="Varghese N."/>
            <person name="Submissions S."/>
        </authorList>
    </citation>
    <scope>NUCLEOTIDE SEQUENCE [LARGE SCALE GENOMIC DNA]</scope>
    <source>
        <strain evidence="8">DSM 9751</strain>
    </source>
</reference>
<comment type="subcellular location">
    <subcellularLocation>
        <location evidence="6">Cell membrane</location>
        <topology evidence="6">Multi-pass membrane protein</topology>
    </subcellularLocation>
    <subcellularLocation>
        <location evidence="1">Membrane</location>
        <topology evidence="1">Multi-pass membrane protein</topology>
    </subcellularLocation>
</comment>
<evidence type="ECO:0000256" key="5">
    <source>
        <dbReference type="ARBA" id="ARBA00023136"/>
    </source>
</evidence>
<feature type="transmembrane region" description="Helical" evidence="6">
    <location>
        <begin position="156"/>
        <end position="182"/>
    </location>
</feature>
<dbReference type="PANTHER" id="PTHR43701:SF2">
    <property type="entry name" value="MEMBRANE TRANSPORTER PROTEIN YJNA-RELATED"/>
    <property type="match status" value="1"/>
</dbReference>
<dbReference type="InterPro" id="IPR051598">
    <property type="entry name" value="TSUP/Inactive_protease-like"/>
</dbReference>
<dbReference type="GO" id="GO:0005886">
    <property type="term" value="C:plasma membrane"/>
    <property type="evidence" value="ECO:0007669"/>
    <property type="project" value="UniProtKB-SubCell"/>
</dbReference>
<dbReference type="Proteomes" id="UP000198982">
    <property type="component" value="Unassembled WGS sequence"/>
</dbReference>
<protein>
    <recommendedName>
        <fullName evidence="6">Probable membrane transporter protein</fullName>
    </recommendedName>
</protein>
<feature type="transmembrane region" description="Helical" evidence="6">
    <location>
        <begin position="222"/>
        <end position="241"/>
    </location>
</feature>
<evidence type="ECO:0000313" key="8">
    <source>
        <dbReference type="Proteomes" id="UP000198982"/>
    </source>
</evidence>
<keyword evidence="8" id="KW-1185">Reference proteome</keyword>
<keyword evidence="6" id="KW-1003">Cell membrane</keyword>
<evidence type="ECO:0000256" key="1">
    <source>
        <dbReference type="ARBA" id="ARBA00004141"/>
    </source>
</evidence>
<evidence type="ECO:0000256" key="2">
    <source>
        <dbReference type="ARBA" id="ARBA00009142"/>
    </source>
</evidence>
<feature type="transmembrane region" description="Helical" evidence="6">
    <location>
        <begin position="46"/>
        <end position="65"/>
    </location>
</feature>
<proteinExistence type="inferred from homology"/>
<keyword evidence="5 6" id="KW-0472">Membrane</keyword>
<dbReference type="RefSeq" id="WP_092315397.1">
    <property type="nucleotide sequence ID" value="NZ_FNTJ01000001.1"/>
</dbReference>
<gene>
    <name evidence="7" type="ORF">SAMN05216178_3444</name>
</gene>
<evidence type="ECO:0000256" key="6">
    <source>
        <dbReference type="RuleBase" id="RU363041"/>
    </source>
</evidence>
<dbReference type="EMBL" id="FNTJ01000001">
    <property type="protein sequence ID" value="SEC10074.1"/>
    <property type="molecule type" value="Genomic_DNA"/>
</dbReference>
<dbReference type="Pfam" id="PF01925">
    <property type="entry name" value="TauE"/>
    <property type="match status" value="1"/>
</dbReference>
<name>A0A1H4PS41_9PSED</name>
<comment type="similarity">
    <text evidence="2 6">Belongs to the 4-toluene sulfonate uptake permease (TSUP) (TC 2.A.102) family.</text>
</comment>
<keyword evidence="3 6" id="KW-0812">Transmembrane</keyword>